<dbReference type="CDD" id="cd03019">
    <property type="entry name" value="DsbA_DsbA"/>
    <property type="match status" value="1"/>
</dbReference>
<keyword evidence="6" id="KW-0676">Redox-active center</keyword>
<feature type="signal peptide" evidence="9">
    <location>
        <begin position="1"/>
        <end position="19"/>
    </location>
</feature>
<dbReference type="GO" id="GO:0042597">
    <property type="term" value="C:periplasmic space"/>
    <property type="evidence" value="ECO:0007669"/>
    <property type="project" value="UniProtKB-SubCell"/>
</dbReference>
<dbReference type="PROSITE" id="PS51352">
    <property type="entry name" value="THIOREDOXIN_2"/>
    <property type="match status" value="1"/>
</dbReference>
<evidence type="ECO:0000256" key="1">
    <source>
        <dbReference type="ARBA" id="ARBA00004418"/>
    </source>
</evidence>
<dbReference type="OrthoDB" id="9784896at2"/>
<comment type="subcellular location">
    <subcellularLocation>
        <location evidence="1 7">Periplasm</location>
    </subcellularLocation>
</comment>
<dbReference type="PIRSF" id="PIRSF001488">
    <property type="entry name" value="Tdi_protein"/>
    <property type="match status" value="1"/>
</dbReference>
<protein>
    <recommendedName>
        <fullName evidence="7">Thiol:disulfide interchange protein</fullName>
    </recommendedName>
</protein>
<dbReference type="eggNOG" id="COG1651">
    <property type="taxonomic scope" value="Bacteria"/>
</dbReference>
<comment type="similarity">
    <text evidence="2">Belongs to the thioredoxin family. DsbA subfamily.</text>
</comment>
<keyword evidence="12" id="KW-1185">Reference proteome</keyword>
<evidence type="ECO:0000256" key="6">
    <source>
        <dbReference type="ARBA" id="ARBA00023284"/>
    </source>
</evidence>
<dbReference type="GO" id="GO:0015036">
    <property type="term" value="F:disulfide oxidoreductase activity"/>
    <property type="evidence" value="ECO:0007669"/>
    <property type="project" value="UniProtKB-ARBA"/>
</dbReference>
<evidence type="ECO:0000256" key="5">
    <source>
        <dbReference type="ARBA" id="ARBA00023157"/>
    </source>
</evidence>
<dbReference type="PANTHER" id="PTHR35891">
    <property type="entry name" value="THIOL:DISULFIDE INTERCHANGE PROTEIN DSBA"/>
    <property type="match status" value="1"/>
</dbReference>
<dbReference type="STRING" id="1515746.HR45_14115"/>
<name>A0A094JFE6_9GAMM</name>
<dbReference type="PANTHER" id="PTHR35891:SF2">
    <property type="entry name" value="THIOL:DISULFIDE INTERCHANGE PROTEIN DSBA"/>
    <property type="match status" value="1"/>
</dbReference>
<dbReference type="InterPro" id="IPR050824">
    <property type="entry name" value="Thiol_disulfide_DsbA"/>
</dbReference>
<feature type="chain" id="PRO_5001900588" description="Thiol:disulfide interchange protein" evidence="9">
    <location>
        <begin position="20"/>
        <end position="202"/>
    </location>
</feature>
<dbReference type="AlphaFoldDB" id="A0A094JFE6"/>
<dbReference type="PROSITE" id="PS00194">
    <property type="entry name" value="THIOREDOXIN_1"/>
    <property type="match status" value="1"/>
</dbReference>
<feature type="domain" description="Thioredoxin" evidence="10">
    <location>
        <begin position="11"/>
        <end position="200"/>
    </location>
</feature>
<dbReference type="InterPro" id="IPR036249">
    <property type="entry name" value="Thioredoxin-like_sf"/>
</dbReference>
<dbReference type="Gene3D" id="3.40.30.10">
    <property type="entry name" value="Glutaredoxin"/>
    <property type="match status" value="1"/>
</dbReference>
<keyword evidence="3 9" id="KW-0732">Signal</keyword>
<evidence type="ECO:0000256" key="8">
    <source>
        <dbReference type="PIRSR" id="PIRSR001488-1"/>
    </source>
</evidence>
<dbReference type="InterPro" id="IPR023205">
    <property type="entry name" value="DsbA/DsbL"/>
</dbReference>
<dbReference type="Proteomes" id="UP000029264">
    <property type="component" value="Unassembled WGS sequence"/>
</dbReference>
<dbReference type="Pfam" id="PF01323">
    <property type="entry name" value="DSBA"/>
    <property type="match status" value="1"/>
</dbReference>
<sequence>MRKLWMLAALLLLPLAATATEFKEGVNYKVISSAPASAQQNVTEFFSYYCPHCYVFSKKYIPQLKANLPAGMAFKQNHVDFIGREMGKVMSRAFAISEVLGVTDKIEPLLFSEIHEKHHRFQSIEEVKQFYVDNGVDSKKFEAAAGSFMVNSMVDSMRRATENSGIEGVPAIIINDKYLIKNESLKSFEEMQELVGYLSKLP</sequence>
<dbReference type="SUPFAM" id="SSF52833">
    <property type="entry name" value="Thioredoxin-like"/>
    <property type="match status" value="1"/>
</dbReference>
<evidence type="ECO:0000313" key="12">
    <source>
        <dbReference type="Proteomes" id="UP000029264"/>
    </source>
</evidence>
<organism evidence="11 12">
    <name type="scientific">Shewanella mangrovi</name>
    <dbReference type="NCBI Taxonomy" id="1515746"/>
    <lineage>
        <taxon>Bacteria</taxon>
        <taxon>Pseudomonadati</taxon>
        <taxon>Pseudomonadota</taxon>
        <taxon>Gammaproteobacteria</taxon>
        <taxon>Alteromonadales</taxon>
        <taxon>Shewanellaceae</taxon>
        <taxon>Shewanella</taxon>
    </lineage>
</organism>
<comment type="caution">
    <text evidence="11">The sequence shown here is derived from an EMBL/GenBank/DDBJ whole genome shotgun (WGS) entry which is preliminary data.</text>
</comment>
<evidence type="ECO:0000256" key="9">
    <source>
        <dbReference type="SAM" id="SignalP"/>
    </source>
</evidence>
<feature type="disulfide bond" description="Redox-active" evidence="8">
    <location>
        <begin position="50"/>
        <end position="53"/>
    </location>
</feature>
<keyword evidence="5 7" id="KW-1015">Disulfide bond</keyword>
<gene>
    <name evidence="11" type="ORF">HR45_14115</name>
</gene>
<accession>A0A094JFE6</accession>
<proteinExistence type="inferred from homology"/>
<dbReference type="InterPro" id="IPR017937">
    <property type="entry name" value="Thioredoxin_CS"/>
</dbReference>
<dbReference type="RefSeq" id="WP_037443973.1">
    <property type="nucleotide sequence ID" value="NZ_JPEO01000012.1"/>
</dbReference>
<evidence type="ECO:0000259" key="10">
    <source>
        <dbReference type="PROSITE" id="PS51352"/>
    </source>
</evidence>
<evidence type="ECO:0000313" key="11">
    <source>
        <dbReference type="EMBL" id="KFZ36754.1"/>
    </source>
</evidence>
<evidence type="ECO:0000256" key="4">
    <source>
        <dbReference type="ARBA" id="ARBA00022764"/>
    </source>
</evidence>
<evidence type="ECO:0000256" key="7">
    <source>
        <dbReference type="PIRNR" id="PIRNR001488"/>
    </source>
</evidence>
<evidence type="ECO:0000256" key="3">
    <source>
        <dbReference type="ARBA" id="ARBA00022729"/>
    </source>
</evidence>
<dbReference type="InterPro" id="IPR001853">
    <property type="entry name" value="DSBA-like_thioredoxin_dom"/>
</dbReference>
<reference evidence="11 12" key="1">
    <citation type="submission" date="2014-06" db="EMBL/GenBank/DDBJ databases">
        <title>Shewanella sp. YQH10.</title>
        <authorList>
            <person name="Liu Y."/>
            <person name="Zeng R."/>
        </authorList>
    </citation>
    <scope>NUCLEOTIDE SEQUENCE [LARGE SCALE GENOMIC DNA]</scope>
    <source>
        <strain evidence="11 12">YQH10</strain>
    </source>
</reference>
<evidence type="ECO:0000256" key="2">
    <source>
        <dbReference type="ARBA" id="ARBA00005791"/>
    </source>
</evidence>
<dbReference type="EMBL" id="JPEO01000012">
    <property type="protein sequence ID" value="KFZ36754.1"/>
    <property type="molecule type" value="Genomic_DNA"/>
</dbReference>
<keyword evidence="4 7" id="KW-0574">Periplasm</keyword>
<dbReference type="InterPro" id="IPR013766">
    <property type="entry name" value="Thioredoxin_domain"/>
</dbReference>